<reference evidence="1 4" key="2">
    <citation type="submission" date="2021-01" db="EMBL/GenBank/DDBJ databases">
        <title>Whole genome shotgun sequence of Cellulomonas oligotrophica NBRC 109435.</title>
        <authorList>
            <person name="Komaki H."/>
            <person name="Tamura T."/>
        </authorList>
    </citation>
    <scope>NUCLEOTIDE SEQUENCE [LARGE SCALE GENOMIC DNA]</scope>
    <source>
        <strain evidence="1 4">NBRC 109435</strain>
    </source>
</reference>
<organism evidence="2 3">
    <name type="scientific">Cellulomonas oligotrophica</name>
    <dbReference type="NCBI Taxonomy" id="931536"/>
    <lineage>
        <taxon>Bacteria</taxon>
        <taxon>Bacillati</taxon>
        <taxon>Actinomycetota</taxon>
        <taxon>Actinomycetes</taxon>
        <taxon>Micrococcales</taxon>
        <taxon>Cellulomonadaceae</taxon>
        <taxon>Cellulomonas</taxon>
    </lineage>
</organism>
<dbReference type="Proteomes" id="UP000577956">
    <property type="component" value="Unassembled WGS sequence"/>
</dbReference>
<gene>
    <name evidence="2" type="ORF">BKA21_001505</name>
    <name evidence="1" type="ORF">Col01nite_01950</name>
</gene>
<dbReference type="RefSeq" id="WP_170208914.1">
    <property type="nucleotide sequence ID" value="NZ_BAABFI010000002.1"/>
</dbReference>
<accession>A0A7Y9JXI8</accession>
<dbReference type="EMBL" id="JACCBK010000001">
    <property type="protein sequence ID" value="NYD85956.1"/>
    <property type="molecule type" value="Genomic_DNA"/>
</dbReference>
<comment type="caution">
    <text evidence="2">The sequence shown here is derived from an EMBL/GenBank/DDBJ whole genome shotgun (WGS) entry which is preliminary data.</text>
</comment>
<name>A0A7Y9JXI8_9CELL</name>
<evidence type="ECO:0000313" key="1">
    <source>
        <dbReference type="EMBL" id="GIG31036.1"/>
    </source>
</evidence>
<evidence type="ECO:0000313" key="2">
    <source>
        <dbReference type="EMBL" id="NYD85956.1"/>
    </source>
</evidence>
<dbReference type="Proteomes" id="UP000618382">
    <property type="component" value="Unassembled WGS sequence"/>
</dbReference>
<keyword evidence="4" id="KW-1185">Reference proteome</keyword>
<sequence length="107" mass="10963">MPSRTLPALTGASCVLLATGRTLTATLHLEDDALVVHLIEPAGLTRHAWPQTVVLDAMLEPGVTQVVPDVAVHVDETTGDVLVTLDGAGGDDVLAVPAGAVRSALTH</sequence>
<protein>
    <submittedName>
        <fullName evidence="2">Uncharacterized protein</fullName>
    </submittedName>
</protein>
<reference evidence="2 3" key="1">
    <citation type="submission" date="2020-07" db="EMBL/GenBank/DDBJ databases">
        <title>Sequencing the genomes of 1000 actinobacteria strains.</title>
        <authorList>
            <person name="Klenk H.-P."/>
        </authorList>
    </citation>
    <scope>NUCLEOTIDE SEQUENCE [LARGE SCALE GENOMIC DNA]</scope>
    <source>
        <strain evidence="2 3">DSM 24482</strain>
    </source>
</reference>
<evidence type="ECO:0000313" key="3">
    <source>
        <dbReference type="Proteomes" id="UP000577956"/>
    </source>
</evidence>
<proteinExistence type="predicted"/>
<dbReference type="AlphaFoldDB" id="A0A7Y9JXI8"/>
<evidence type="ECO:0000313" key="4">
    <source>
        <dbReference type="Proteomes" id="UP000618382"/>
    </source>
</evidence>
<dbReference type="EMBL" id="BONN01000001">
    <property type="protein sequence ID" value="GIG31036.1"/>
    <property type="molecule type" value="Genomic_DNA"/>
</dbReference>